<accession>H3NJC4</accession>
<dbReference type="Proteomes" id="UP000006190">
    <property type="component" value="Unassembled WGS sequence"/>
</dbReference>
<organism evidence="1 2">
    <name type="scientific">Facklamia languida CCUG 37842</name>
    <dbReference type="NCBI Taxonomy" id="883113"/>
    <lineage>
        <taxon>Bacteria</taxon>
        <taxon>Bacillati</taxon>
        <taxon>Bacillota</taxon>
        <taxon>Bacilli</taxon>
        <taxon>Lactobacillales</taxon>
        <taxon>Aerococcaceae</taxon>
        <taxon>Facklamia</taxon>
    </lineage>
</organism>
<dbReference type="STRING" id="883113.HMPREF9708_00963"/>
<sequence>MAKQKNSKQKRGQDRQEDLVQVDAYLIPANQAEMYQTLREAVAQDALDYWREKYPSVDRQPDLEEGEAIVVYDDDQSVLFRFYLNPQNISQAQKARDKDQLAKFLVKFEPDDE</sequence>
<dbReference type="AlphaFoldDB" id="H3NJC4"/>
<dbReference type="EMBL" id="AGEG01000012">
    <property type="protein sequence ID" value="EHR36928.1"/>
    <property type="molecule type" value="Genomic_DNA"/>
</dbReference>
<dbReference type="RefSeq" id="WP_006309098.1">
    <property type="nucleotide sequence ID" value="NZ_JH601133.1"/>
</dbReference>
<dbReference type="eggNOG" id="ENOG5033E2Z">
    <property type="taxonomic scope" value="Bacteria"/>
</dbReference>
<dbReference type="OrthoDB" id="2139628at2"/>
<reference evidence="1 2" key="1">
    <citation type="submission" date="2012-01" db="EMBL/GenBank/DDBJ databases">
        <title>The Genome Sequence of Facklamia languida CCUG 37842.</title>
        <authorList>
            <consortium name="The Broad Institute Genome Sequencing Platform"/>
            <person name="Earl A."/>
            <person name="Ward D."/>
            <person name="Feldgarden M."/>
            <person name="Gevers D."/>
            <person name="Huys G."/>
            <person name="Young S.K."/>
            <person name="Zeng Q."/>
            <person name="Gargeya S."/>
            <person name="Fitzgerald M."/>
            <person name="Haas B."/>
            <person name="Abouelleil A."/>
            <person name="Alvarado L."/>
            <person name="Arachchi H.M."/>
            <person name="Berlin A."/>
            <person name="Chapman S.B."/>
            <person name="Gearin G."/>
            <person name="Goldberg J."/>
            <person name="Griggs A."/>
            <person name="Gujja S."/>
            <person name="Hansen M."/>
            <person name="Heiman D."/>
            <person name="Howarth C."/>
            <person name="Larimer J."/>
            <person name="Lui A."/>
            <person name="MacDonald P.J.P."/>
            <person name="McCowen C."/>
            <person name="Montmayeur A."/>
            <person name="Murphy C."/>
            <person name="Neiman D."/>
            <person name="Pearson M."/>
            <person name="Priest M."/>
            <person name="Roberts A."/>
            <person name="Saif S."/>
            <person name="Shea T."/>
            <person name="Sisk P."/>
            <person name="Stolte C."/>
            <person name="Sykes S."/>
            <person name="Wortman J."/>
            <person name="Nusbaum C."/>
            <person name="Birren B."/>
        </authorList>
    </citation>
    <scope>NUCLEOTIDE SEQUENCE [LARGE SCALE GENOMIC DNA]</scope>
    <source>
        <strain evidence="1 2">CCUG 37842</strain>
    </source>
</reference>
<protein>
    <submittedName>
        <fullName evidence="1">Uncharacterized protein</fullName>
    </submittedName>
</protein>
<gene>
    <name evidence="1" type="ORF">HMPREF9708_00963</name>
</gene>
<keyword evidence="2" id="KW-1185">Reference proteome</keyword>
<dbReference type="PATRIC" id="fig|883113.3.peg.958"/>
<comment type="caution">
    <text evidence="1">The sequence shown here is derived from an EMBL/GenBank/DDBJ whole genome shotgun (WGS) entry which is preliminary data.</text>
</comment>
<name>H3NJC4_9LACT</name>
<evidence type="ECO:0000313" key="2">
    <source>
        <dbReference type="Proteomes" id="UP000006190"/>
    </source>
</evidence>
<dbReference type="HOGENOM" id="CLU_167473_0_0_9"/>
<evidence type="ECO:0000313" key="1">
    <source>
        <dbReference type="EMBL" id="EHR36928.1"/>
    </source>
</evidence>
<proteinExistence type="predicted"/>